<dbReference type="eggNOG" id="ENOG502SMIE">
    <property type="taxonomic scope" value="Eukaryota"/>
</dbReference>
<gene>
    <name evidence="1" type="ORF">VC83_01973</name>
</gene>
<dbReference type="InterPro" id="IPR051678">
    <property type="entry name" value="AGP_Transferase"/>
</dbReference>
<dbReference type="RefSeq" id="XP_024326773.1">
    <property type="nucleotide sequence ID" value="XM_024465643.1"/>
</dbReference>
<dbReference type="PANTHER" id="PTHR21310:SF48">
    <property type="entry name" value="AMINOGLYCOSIDE PHOSPHOTRANSFERASE DOMAIN-CONTAINING PROTEIN"/>
    <property type="match status" value="1"/>
</dbReference>
<dbReference type="Proteomes" id="UP000077154">
    <property type="component" value="Unassembled WGS sequence"/>
</dbReference>
<dbReference type="GeneID" id="36285059"/>
<sequence length="298" mass="34546">MAQPFQLPYFRDSKELPAPLPSVDEIHASPNILKGLEAWADRKVVRVGEHFIAKYSPYNDQIEGENLLFIEQNLQISAPRLYAMWKEPDGKLYIVMEYLQGDTLQFLWPNLQESDKVLILSKLRAIFNQVRTLQSSGFFGSINKSHMPHHLFYSPAYDPKISGPFGSESDLVLGLISKSRLNAEDRKRHSYLADFFENQLLLDLVEDDRTSTFTHSDLQMKNILVREISSQEFSQGKDYDVSTVDWESAGWYPSYWEYVAAFFAFTWDSDWSNRVADIVDAWPAEAAMMKMIYQDLWL</sequence>
<dbReference type="OrthoDB" id="4177236at2759"/>
<organism evidence="1">
    <name type="scientific">Pseudogymnoascus destructans</name>
    <dbReference type="NCBI Taxonomy" id="655981"/>
    <lineage>
        <taxon>Eukaryota</taxon>
        <taxon>Fungi</taxon>
        <taxon>Dikarya</taxon>
        <taxon>Ascomycota</taxon>
        <taxon>Pezizomycotina</taxon>
        <taxon>Leotiomycetes</taxon>
        <taxon>Thelebolales</taxon>
        <taxon>Thelebolaceae</taxon>
        <taxon>Pseudogymnoascus</taxon>
    </lineage>
</organism>
<dbReference type="EMBL" id="KV441389">
    <property type="protein sequence ID" value="OAF61498.1"/>
    <property type="molecule type" value="Genomic_DNA"/>
</dbReference>
<dbReference type="VEuPathDB" id="FungiDB:GMDG_08581"/>
<dbReference type="InterPro" id="IPR011009">
    <property type="entry name" value="Kinase-like_dom_sf"/>
</dbReference>
<evidence type="ECO:0008006" key="2">
    <source>
        <dbReference type="Google" id="ProtNLM"/>
    </source>
</evidence>
<dbReference type="CDD" id="cd05120">
    <property type="entry name" value="APH_ChoK_like"/>
    <property type="match status" value="1"/>
</dbReference>
<dbReference type="PANTHER" id="PTHR21310">
    <property type="entry name" value="AMINOGLYCOSIDE PHOSPHOTRANSFERASE-RELATED-RELATED"/>
    <property type="match status" value="1"/>
</dbReference>
<dbReference type="SUPFAM" id="SSF56112">
    <property type="entry name" value="Protein kinase-like (PK-like)"/>
    <property type="match status" value="1"/>
</dbReference>
<proteinExistence type="predicted"/>
<dbReference type="AlphaFoldDB" id="A0A177AHG1"/>
<reference evidence="1" key="1">
    <citation type="submission" date="2016-03" db="EMBL/GenBank/DDBJ databases">
        <title>Updated assembly of Pseudogymnoascus destructans, the fungus causing white-nose syndrome of bats.</title>
        <authorList>
            <person name="Palmer J.M."/>
            <person name="Drees K.P."/>
            <person name="Foster J.T."/>
            <person name="Lindner D.L."/>
        </authorList>
    </citation>
    <scope>NUCLEOTIDE SEQUENCE [LARGE SCALE GENOMIC DNA]</scope>
    <source>
        <strain evidence="1">20631-21</strain>
    </source>
</reference>
<protein>
    <recommendedName>
        <fullName evidence="2">Aminoglycoside phosphotransferase domain-containing protein</fullName>
    </recommendedName>
</protein>
<name>A0A177AHG1_9PEZI</name>
<evidence type="ECO:0000313" key="1">
    <source>
        <dbReference type="EMBL" id="OAF61498.1"/>
    </source>
</evidence>
<accession>A0A177AHG1</accession>